<reference evidence="2" key="1">
    <citation type="submission" date="2023-03" db="EMBL/GenBank/DDBJ databases">
        <title>Andean soil-derived lignocellulolytic bacterial consortium as a source of novel taxa and putative plastic-active enzymes.</title>
        <authorList>
            <person name="Diaz-Garcia L."/>
            <person name="Chuvochina M."/>
            <person name="Feuerriegel G."/>
            <person name="Bunk B."/>
            <person name="Sproer C."/>
            <person name="Streit W.R."/>
            <person name="Rodriguez L.M."/>
            <person name="Overmann J."/>
            <person name="Jimenez D.J."/>
        </authorList>
    </citation>
    <scope>NUCLEOTIDE SEQUENCE</scope>
    <source>
        <strain evidence="2">MAG 833</strain>
    </source>
</reference>
<evidence type="ECO:0000313" key="2">
    <source>
        <dbReference type="EMBL" id="WEK40927.1"/>
    </source>
</evidence>
<dbReference type="Gene3D" id="3.90.550.10">
    <property type="entry name" value="Spore Coat Polysaccharide Biosynthesis Protein SpsA, Chain A"/>
    <property type="match status" value="1"/>
</dbReference>
<keyword evidence="2" id="KW-0808">Transferase</keyword>
<proteinExistence type="predicted"/>
<dbReference type="Gene3D" id="1.25.40.10">
    <property type="entry name" value="Tetratricopeptide repeat domain"/>
    <property type="match status" value="1"/>
</dbReference>
<organism evidence="2 3">
    <name type="scientific">Candidatus Brevundimonas colombiensis</name>
    <dbReference type="NCBI Taxonomy" id="3121376"/>
    <lineage>
        <taxon>Bacteria</taxon>
        <taxon>Pseudomonadati</taxon>
        <taxon>Pseudomonadota</taxon>
        <taxon>Alphaproteobacteria</taxon>
        <taxon>Caulobacterales</taxon>
        <taxon>Caulobacteraceae</taxon>
        <taxon>Brevundimonas</taxon>
    </lineage>
</organism>
<dbReference type="Pfam" id="PF00535">
    <property type="entry name" value="Glycos_transf_2"/>
    <property type="match status" value="1"/>
</dbReference>
<dbReference type="EC" id="2.4.-.-" evidence="2"/>
<dbReference type="InterPro" id="IPR029044">
    <property type="entry name" value="Nucleotide-diphossugar_trans"/>
</dbReference>
<dbReference type="SUPFAM" id="SSF53448">
    <property type="entry name" value="Nucleotide-diphospho-sugar transferases"/>
    <property type="match status" value="1"/>
</dbReference>
<protein>
    <submittedName>
        <fullName evidence="2">Glycosyltransferase</fullName>
        <ecNumber evidence="2">2.4.-.-</ecNumber>
    </submittedName>
</protein>
<feature type="domain" description="Glycosyltransferase 2-like" evidence="1">
    <location>
        <begin position="324"/>
        <end position="502"/>
    </location>
</feature>
<evidence type="ECO:0000259" key="1">
    <source>
        <dbReference type="Pfam" id="PF00535"/>
    </source>
</evidence>
<evidence type="ECO:0000313" key="3">
    <source>
        <dbReference type="Proteomes" id="UP001213664"/>
    </source>
</evidence>
<keyword evidence="2" id="KW-0328">Glycosyltransferase</keyword>
<dbReference type="EMBL" id="CP119326">
    <property type="protein sequence ID" value="WEK40927.1"/>
    <property type="molecule type" value="Genomic_DNA"/>
</dbReference>
<dbReference type="GO" id="GO:0016757">
    <property type="term" value="F:glycosyltransferase activity"/>
    <property type="evidence" value="ECO:0007669"/>
    <property type="project" value="UniProtKB-KW"/>
</dbReference>
<dbReference type="PANTHER" id="PTHR43179:SF7">
    <property type="entry name" value="RHAMNOSYLTRANSFERASE WBBL"/>
    <property type="match status" value="1"/>
</dbReference>
<sequence length="620" mass="68616">MGRNWRQKFREAWAEMAAALRERRRSASGVALADGQRRQSDWNAAVASYRKYLRRHPRDLGVQIRLIRTLYSAGRFDEVDAELVQARAARPDKTALSDIAADLRAARAASIPATDYNRFRRELRILAPPACERLIDDILVIVDASACASDTTEITLASLRQSAVRAERVIVWSDEAEPPLWDATLVLMIQAGTTLDREALGWLSHALAVTGAVAAYGDDDLVVDEDRTVEGGRVWFDPAFHAAPHPFDLGSTPRVPAAILFDARARPGPTEAAKPRSALMAAFGVGSVAHVPLLLAARRVMERATPEILVPDLPEAQDVGILAIVPTRDEGAVLSVMIDSLESLAARRDRLEIVVVDNGSRDQETLALLEHLRREGRIRILTVDEPFNWSRLNNLAAAGAGAEILLFANNDVRMLTEGWDDRLRQILLQPGVGVVGARLVYPSGRVQHAGMALGALNGRPVHEGLGASCGDGGPLERWRRNRPAAAVTGAFMGVRREVFEQVGGLNTVEFAVGCNDIDFCLRVRESGWSVIYAADLALIHLESHSRGHDDDRMRRQRAQRELDAMFRIWGEEAVRDPARNPHWVNHETQLFHGLRQPDREDVEAWIARSTDLWRVRPRGG</sequence>
<dbReference type="SUPFAM" id="SSF48452">
    <property type="entry name" value="TPR-like"/>
    <property type="match status" value="1"/>
</dbReference>
<dbReference type="InterPro" id="IPR011990">
    <property type="entry name" value="TPR-like_helical_dom_sf"/>
</dbReference>
<gene>
    <name evidence="2" type="ORF">P0Y50_04780</name>
</gene>
<dbReference type="Pfam" id="PF14559">
    <property type="entry name" value="TPR_19"/>
    <property type="match status" value="1"/>
</dbReference>
<accession>A0AAJ6BM47</accession>
<dbReference type="InterPro" id="IPR001173">
    <property type="entry name" value="Glyco_trans_2-like"/>
</dbReference>
<dbReference type="PANTHER" id="PTHR43179">
    <property type="entry name" value="RHAMNOSYLTRANSFERASE WBBL"/>
    <property type="match status" value="1"/>
</dbReference>
<dbReference type="Proteomes" id="UP001213664">
    <property type="component" value="Chromosome"/>
</dbReference>
<name>A0AAJ6BM47_9CAUL</name>
<dbReference type="AlphaFoldDB" id="A0AAJ6BM47"/>